<sequence>MLLKVNLEKLAELKYTEGFILNYLDRMAGLAREGNVPEQVLIAFVFNDLPNNVANSVLINNKEGLTWEYIYTSLRNIKTMNHEINQSTPLSCESVEISAVKTNMRGKNKKQSKIRCFICNQQGHVVSQCRFNSFRNSSNKFRQVNEISKSHTEEDNNGENMTI</sequence>
<dbReference type="SUPFAM" id="SSF57756">
    <property type="entry name" value="Retrovirus zinc finger-like domains"/>
    <property type="match status" value="1"/>
</dbReference>
<evidence type="ECO:0000313" key="4">
    <source>
        <dbReference type="Proteomes" id="UP000740883"/>
    </source>
</evidence>
<keyword evidence="1" id="KW-0863">Zinc-finger</keyword>
<dbReference type="OrthoDB" id="3863715at2759"/>
<protein>
    <recommendedName>
        <fullName evidence="2">CCHC-type domain-containing protein</fullName>
    </recommendedName>
</protein>
<dbReference type="AlphaFoldDB" id="A0A9P6KYA2"/>
<organism evidence="3 4">
    <name type="scientific">Nosema granulosis</name>
    <dbReference type="NCBI Taxonomy" id="83296"/>
    <lineage>
        <taxon>Eukaryota</taxon>
        <taxon>Fungi</taxon>
        <taxon>Fungi incertae sedis</taxon>
        <taxon>Microsporidia</taxon>
        <taxon>Nosematidae</taxon>
        <taxon>Nosema</taxon>
    </lineage>
</organism>
<keyword evidence="1" id="KW-0479">Metal-binding</keyword>
<evidence type="ECO:0000256" key="1">
    <source>
        <dbReference type="PROSITE-ProRule" id="PRU00047"/>
    </source>
</evidence>
<accession>A0A9P6KYA2</accession>
<gene>
    <name evidence="3" type="ORF">NGRA_2308</name>
</gene>
<comment type="caution">
    <text evidence="3">The sequence shown here is derived from an EMBL/GenBank/DDBJ whole genome shotgun (WGS) entry which is preliminary data.</text>
</comment>
<proteinExistence type="predicted"/>
<keyword evidence="4" id="KW-1185">Reference proteome</keyword>
<feature type="domain" description="CCHC-type" evidence="2">
    <location>
        <begin position="115"/>
        <end position="130"/>
    </location>
</feature>
<dbReference type="EMBL" id="SBJO01000232">
    <property type="protein sequence ID" value="KAF9761958.1"/>
    <property type="molecule type" value="Genomic_DNA"/>
</dbReference>
<dbReference type="GO" id="GO:0003676">
    <property type="term" value="F:nucleic acid binding"/>
    <property type="evidence" value="ECO:0007669"/>
    <property type="project" value="InterPro"/>
</dbReference>
<reference evidence="3 4" key="1">
    <citation type="journal article" date="2020" name="Genome Biol. Evol.">
        <title>Comparative genomics of strictly vertically transmitted, feminizing microsporidia endosymbionts of amphipod crustaceans.</title>
        <authorList>
            <person name="Cormier A."/>
            <person name="Chebbi M.A."/>
            <person name="Giraud I."/>
            <person name="Wattier R."/>
            <person name="Teixeira M."/>
            <person name="Gilbert C."/>
            <person name="Rigaud T."/>
            <person name="Cordaux R."/>
        </authorList>
    </citation>
    <scope>NUCLEOTIDE SEQUENCE [LARGE SCALE GENOMIC DNA]</scope>
    <source>
        <strain evidence="3 4">Ou3-Ou53</strain>
    </source>
</reference>
<dbReference type="InterPro" id="IPR001878">
    <property type="entry name" value="Znf_CCHC"/>
</dbReference>
<dbReference type="InterPro" id="IPR036875">
    <property type="entry name" value="Znf_CCHC_sf"/>
</dbReference>
<name>A0A9P6KYA2_9MICR</name>
<dbReference type="GO" id="GO:0008270">
    <property type="term" value="F:zinc ion binding"/>
    <property type="evidence" value="ECO:0007669"/>
    <property type="project" value="UniProtKB-KW"/>
</dbReference>
<evidence type="ECO:0000259" key="2">
    <source>
        <dbReference type="PROSITE" id="PS50158"/>
    </source>
</evidence>
<dbReference type="PROSITE" id="PS50158">
    <property type="entry name" value="ZF_CCHC"/>
    <property type="match status" value="1"/>
</dbReference>
<keyword evidence="1" id="KW-0862">Zinc</keyword>
<evidence type="ECO:0000313" key="3">
    <source>
        <dbReference type="EMBL" id="KAF9761958.1"/>
    </source>
</evidence>
<dbReference type="Proteomes" id="UP000740883">
    <property type="component" value="Unassembled WGS sequence"/>
</dbReference>